<dbReference type="Proteomes" id="UP000271889">
    <property type="component" value="Unassembled WGS sequence"/>
</dbReference>
<accession>A0A3P6SH39</accession>
<dbReference type="InterPro" id="IPR027973">
    <property type="entry name" value="FSAF1-like"/>
</dbReference>
<evidence type="ECO:0000313" key="1">
    <source>
        <dbReference type="EMBL" id="VDK53178.1"/>
    </source>
</evidence>
<organism evidence="1 2">
    <name type="scientific">Cylicostephanus goldi</name>
    <name type="common">Nematode worm</name>
    <dbReference type="NCBI Taxonomy" id="71465"/>
    <lineage>
        <taxon>Eukaryota</taxon>
        <taxon>Metazoa</taxon>
        <taxon>Ecdysozoa</taxon>
        <taxon>Nematoda</taxon>
        <taxon>Chromadorea</taxon>
        <taxon>Rhabditida</taxon>
        <taxon>Rhabditina</taxon>
        <taxon>Rhabditomorpha</taxon>
        <taxon>Strongyloidea</taxon>
        <taxon>Strongylidae</taxon>
        <taxon>Cylicostephanus</taxon>
    </lineage>
</organism>
<proteinExistence type="predicted"/>
<dbReference type="EMBL" id="UYRV01005944">
    <property type="protein sequence ID" value="VDK53178.1"/>
    <property type="molecule type" value="Genomic_DNA"/>
</dbReference>
<keyword evidence="2" id="KW-1185">Reference proteome</keyword>
<name>A0A3P6SH39_CYLGO</name>
<sequence length="110" mass="12562">MYGEPEILSLITNVSKGEKLECDISCPIDFMYSHKSVTSPLLFMQCYSDIMDVQQIAHVFQVSLGGNAPKGTPVNYKVLKEQRKKQKSDEIKKAKEMRSLLQVTKKKHKK</sequence>
<dbReference type="Pfam" id="PF15375">
    <property type="entry name" value="FSAF1"/>
    <property type="match status" value="1"/>
</dbReference>
<gene>
    <name evidence="1" type="ORF">CGOC_LOCUS2604</name>
</gene>
<protein>
    <submittedName>
        <fullName evidence="1">Uncharacterized protein</fullName>
    </submittedName>
</protein>
<evidence type="ECO:0000313" key="2">
    <source>
        <dbReference type="Proteomes" id="UP000271889"/>
    </source>
</evidence>
<dbReference type="AlphaFoldDB" id="A0A3P6SH39"/>
<reference evidence="1 2" key="1">
    <citation type="submission" date="2018-11" db="EMBL/GenBank/DDBJ databases">
        <authorList>
            <consortium name="Pathogen Informatics"/>
        </authorList>
    </citation>
    <scope>NUCLEOTIDE SEQUENCE [LARGE SCALE GENOMIC DNA]</scope>
</reference>